<accession>A0AAW6RM37</accession>
<comment type="caution">
    <text evidence="1">The sequence shown here is derived from an EMBL/GenBank/DDBJ whole genome shotgun (WGS) entry which is preliminary data.</text>
</comment>
<protein>
    <submittedName>
        <fullName evidence="1">Uncharacterized protein</fullName>
    </submittedName>
</protein>
<keyword evidence="2" id="KW-1185">Reference proteome</keyword>
<name>A0AAW6RM37_9BURK</name>
<dbReference type="RefSeq" id="WP_102283462.1">
    <property type="nucleotide sequence ID" value="NZ_JARVII010000011.1"/>
</dbReference>
<dbReference type="Proteomes" id="UP001237156">
    <property type="component" value="Unassembled WGS sequence"/>
</dbReference>
<reference evidence="1 2" key="1">
    <citation type="submission" date="2023-04" db="EMBL/GenBank/DDBJ databases">
        <title>Ottowia paracancer sp. nov., isolated from human stomach.</title>
        <authorList>
            <person name="Song Y."/>
        </authorList>
    </citation>
    <scope>NUCLEOTIDE SEQUENCE [LARGE SCALE GENOMIC DNA]</scope>
    <source>
        <strain evidence="1 2">10c7w1</strain>
    </source>
</reference>
<sequence>MAQLFHEVTVTPLHGQAVKKGKGGPLQAERGNPRWLFTRQRLFSANFFSMDMPEGKKNLMVGRCQDLP</sequence>
<proteinExistence type="predicted"/>
<gene>
    <name evidence="1" type="ORF">QB898_06630</name>
</gene>
<organism evidence="1 2">
    <name type="scientific">Ottowia cancrivicina</name>
    <dbReference type="NCBI Taxonomy" id="3040346"/>
    <lineage>
        <taxon>Bacteria</taxon>
        <taxon>Pseudomonadati</taxon>
        <taxon>Pseudomonadota</taxon>
        <taxon>Betaproteobacteria</taxon>
        <taxon>Burkholderiales</taxon>
        <taxon>Comamonadaceae</taxon>
        <taxon>Ottowia</taxon>
    </lineage>
</organism>
<dbReference type="EMBL" id="JARVII010000011">
    <property type="protein sequence ID" value="MDG9699396.1"/>
    <property type="molecule type" value="Genomic_DNA"/>
</dbReference>
<evidence type="ECO:0000313" key="2">
    <source>
        <dbReference type="Proteomes" id="UP001237156"/>
    </source>
</evidence>
<evidence type="ECO:0000313" key="1">
    <source>
        <dbReference type="EMBL" id="MDG9699396.1"/>
    </source>
</evidence>
<dbReference type="AlphaFoldDB" id="A0AAW6RM37"/>